<feature type="transmembrane region" description="Helical" evidence="2">
    <location>
        <begin position="56"/>
        <end position="89"/>
    </location>
</feature>
<dbReference type="OrthoDB" id="678343at2759"/>
<keyword evidence="2" id="KW-1133">Transmembrane helix</keyword>
<gene>
    <name evidence="3" type="ORF">E3N88_16012</name>
</gene>
<comment type="caution">
    <text evidence="3">The sequence shown here is derived from an EMBL/GenBank/DDBJ whole genome shotgun (WGS) entry which is preliminary data.</text>
</comment>
<proteinExistence type="predicted"/>
<keyword evidence="2" id="KW-0812">Transmembrane</keyword>
<feature type="transmembrane region" description="Helical" evidence="2">
    <location>
        <begin position="22"/>
        <end position="44"/>
    </location>
</feature>
<protein>
    <submittedName>
        <fullName evidence="3">Uncharacterized protein</fullName>
    </submittedName>
</protein>
<evidence type="ECO:0000313" key="4">
    <source>
        <dbReference type="Proteomes" id="UP000326396"/>
    </source>
</evidence>
<feature type="region of interest" description="Disordered" evidence="1">
    <location>
        <begin position="109"/>
        <end position="134"/>
    </location>
</feature>
<evidence type="ECO:0000256" key="2">
    <source>
        <dbReference type="SAM" id="Phobius"/>
    </source>
</evidence>
<keyword evidence="2" id="KW-0472">Membrane</keyword>
<accession>A0A5N6NXN1</accession>
<sequence length="134" mass="14115">MMLLSNTMRGESLVVSKLSEDVFKSGCLGTVASVIAVILLLTAARLNNKQGGEVDSYGYIIICYVVKPGIFAAGAILAFLSTVLGIAGYVTSTPPSQTNTSPVVAIPMGANVDPEKNPMPFPPQQYQPQQCPPQ</sequence>
<dbReference type="AlphaFoldDB" id="A0A5N6NXN1"/>
<evidence type="ECO:0000256" key="1">
    <source>
        <dbReference type="SAM" id="MobiDB-lite"/>
    </source>
</evidence>
<dbReference type="Pfam" id="PF06749">
    <property type="entry name" value="DUF1218"/>
    <property type="match status" value="1"/>
</dbReference>
<evidence type="ECO:0000313" key="3">
    <source>
        <dbReference type="EMBL" id="KAD5508309.1"/>
    </source>
</evidence>
<reference evidence="3 4" key="1">
    <citation type="submission" date="2019-05" db="EMBL/GenBank/DDBJ databases">
        <title>Mikania micrantha, genome provides insights into the molecular mechanism of rapid growth.</title>
        <authorList>
            <person name="Liu B."/>
        </authorList>
    </citation>
    <scope>NUCLEOTIDE SEQUENCE [LARGE SCALE GENOMIC DNA]</scope>
    <source>
        <strain evidence="3">NLD-2019</strain>
        <tissue evidence="3">Leaf</tissue>
    </source>
</reference>
<name>A0A5N6NXN1_9ASTR</name>
<organism evidence="3 4">
    <name type="scientific">Mikania micrantha</name>
    <name type="common">bitter vine</name>
    <dbReference type="NCBI Taxonomy" id="192012"/>
    <lineage>
        <taxon>Eukaryota</taxon>
        <taxon>Viridiplantae</taxon>
        <taxon>Streptophyta</taxon>
        <taxon>Embryophyta</taxon>
        <taxon>Tracheophyta</taxon>
        <taxon>Spermatophyta</taxon>
        <taxon>Magnoliopsida</taxon>
        <taxon>eudicotyledons</taxon>
        <taxon>Gunneridae</taxon>
        <taxon>Pentapetalae</taxon>
        <taxon>asterids</taxon>
        <taxon>campanulids</taxon>
        <taxon>Asterales</taxon>
        <taxon>Asteraceae</taxon>
        <taxon>Asteroideae</taxon>
        <taxon>Heliantheae alliance</taxon>
        <taxon>Eupatorieae</taxon>
        <taxon>Mikania</taxon>
    </lineage>
</organism>
<dbReference type="Proteomes" id="UP000326396">
    <property type="component" value="Linkage Group LG16"/>
</dbReference>
<dbReference type="EMBL" id="SZYD01000008">
    <property type="protein sequence ID" value="KAD5508309.1"/>
    <property type="molecule type" value="Genomic_DNA"/>
</dbReference>
<feature type="compositionally biased region" description="Pro residues" evidence="1">
    <location>
        <begin position="117"/>
        <end position="134"/>
    </location>
</feature>
<keyword evidence="4" id="KW-1185">Reference proteome</keyword>
<dbReference type="InterPro" id="IPR009606">
    <property type="entry name" value="DEAL/Modifying_wall_lignin1/2"/>
</dbReference>